<evidence type="ECO:0008006" key="5">
    <source>
        <dbReference type="Google" id="ProtNLM"/>
    </source>
</evidence>
<evidence type="ECO:0000313" key="4">
    <source>
        <dbReference type="Proteomes" id="UP000033519"/>
    </source>
</evidence>
<keyword evidence="1" id="KW-0489">Methyltransferase</keyword>
<dbReference type="Gene3D" id="3.40.50.150">
    <property type="entry name" value="Vaccinia Virus protein VP39"/>
    <property type="match status" value="1"/>
</dbReference>
<evidence type="ECO:0000313" key="3">
    <source>
        <dbReference type="EMBL" id="KKC32563.1"/>
    </source>
</evidence>
<dbReference type="InterPro" id="IPR019410">
    <property type="entry name" value="Methyltransf_16"/>
</dbReference>
<sequence>MATPLSQSPAAFIRANLKLEPVPSLPGVVLYTAHPGSRLSRLITPDDAAPYWAYQWAGGLALSQHILTHREEVRGKRVLDLGAGSGLVGIIAAKLGAQASAAEIDLNGRAAITLNAAANGITLPLVDVDIEGDALTHIDLILGGDVFYLENVARRMLPFLQRCAAAGIEVLIGDPGRRDLPIDRLTAIATYPVGDVGDARDTKHRVGTVYRLYA</sequence>
<evidence type="ECO:0000256" key="2">
    <source>
        <dbReference type="ARBA" id="ARBA00022679"/>
    </source>
</evidence>
<keyword evidence="2" id="KW-0808">Transferase</keyword>
<protein>
    <recommendedName>
        <fullName evidence="5">Methyltransferase</fullName>
    </recommendedName>
</protein>
<dbReference type="InterPro" id="IPR029063">
    <property type="entry name" value="SAM-dependent_MTases_sf"/>
</dbReference>
<dbReference type="PANTHER" id="PTHR43648">
    <property type="entry name" value="ELECTRON TRANSFER FLAVOPROTEIN BETA SUBUNIT LYSINE METHYLTRANSFERASE"/>
    <property type="match status" value="1"/>
</dbReference>
<organism evidence="3 4">
    <name type="scientific">Devosia psychrophila</name>
    <dbReference type="NCBI Taxonomy" id="728005"/>
    <lineage>
        <taxon>Bacteria</taxon>
        <taxon>Pseudomonadati</taxon>
        <taxon>Pseudomonadota</taxon>
        <taxon>Alphaproteobacteria</taxon>
        <taxon>Hyphomicrobiales</taxon>
        <taxon>Devosiaceae</taxon>
        <taxon>Devosia</taxon>
    </lineage>
</organism>
<comment type="caution">
    <text evidence="3">The sequence shown here is derived from an EMBL/GenBank/DDBJ whole genome shotgun (WGS) entry which is preliminary data.</text>
</comment>
<evidence type="ECO:0000256" key="1">
    <source>
        <dbReference type="ARBA" id="ARBA00022603"/>
    </source>
</evidence>
<name>A0ABR5DX12_9HYPH</name>
<dbReference type="InterPro" id="IPR050078">
    <property type="entry name" value="Ribosomal_L11_MeTrfase_PrmA"/>
</dbReference>
<dbReference type="EMBL" id="LAPV01000131">
    <property type="protein sequence ID" value="KKC32563.1"/>
    <property type="molecule type" value="Genomic_DNA"/>
</dbReference>
<gene>
    <name evidence="3" type="ORF">WH91_13400</name>
</gene>
<keyword evidence="4" id="KW-1185">Reference proteome</keyword>
<accession>A0ABR5DX12</accession>
<reference evidence="3 4" key="1">
    <citation type="submission" date="2015-03" db="EMBL/GenBank/DDBJ databases">
        <authorList>
            <person name="Lepp D."/>
            <person name="Hassan Y.I."/>
            <person name="Li X.-Z."/>
            <person name="Zhou T."/>
        </authorList>
    </citation>
    <scope>NUCLEOTIDE SEQUENCE [LARGE SCALE GENOMIC DNA]</scope>
    <source>
        <strain evidence="3 4">Cr7-05</strain>
    </source>
</reference>
<dbReference type="SUPFAM" id="SSF53335">
    <property type="entry name" value="S-adenosyl-L-methionine-dependent methyltransferases"/>
    <property type="match status" value="1"/>
</dbReference>
<proteinExistence type="predicted"/>
<dbReference type="PANTHER" id="PTHR43648:SF1">
    <property type="entry name" value="ELECTRON TRANSFER FLAVOPROTEIN BETA SUBUNIT LYSINE METHYLTRANSFERASE"/>
    <property type="match status" value="1"/>
</dbReference>
<dbReference type="Proteomes" id="UP000033519">
    <property type="component" value="Unassembled WGS sequence"/>
</dbReference>
<dbReference type="Pfam" id="PF10294">
    <property type="entry name" value="Methyltransf_16"/>
    <property type="match status" value="1"/>
</dbReference>